<reference evidence="2" key="2">
    <citation type="journal article" date="2009" name="Genome Res.">
        <title>Comparative genomic analyses of the human fungal pathogens Coccidioides and their relatives.</title>
        <authorList>
            <person name="Sharpton T.J."/>
            <person name="Stajich J.E."/>
            <person name="Rounsley S.D."/>
            <person name="Gardner M.J."/>
            <person name="Wortman J.R."/>
            <person name="Jordar V.S."/>
            <person name="Maiti R."/>
            <person name="Kodira C.D."/>
            <person name="Neafsey D.E."/>
            <person name="Zeng Q."/>
            <person name="Hung C.-Y."/>
            <person name="McMahan C."/>
            <person name="Muszewska A."/>
            <person name="Grynberg M."/>
            <person name="Mandel M.A."/>
            <person name="Kellner E.M."/>
            <person name="Barker B.M."/>
            <person name="Galgiani J.N."/>
            <person name="Orbach M.J."/>
            <person name="Kirkland T.N."/>
            <person name="Cole G.T."/>
            <person name="Henn M.R."/>
            <person name="Birren B.W."/>
            <person name="Taylor J.W."/>
        </authorList>
    </citation>
    <scope>NUCLEOTIDE SEQUENCE [LARGE SCALE GENOMIC DNA]</scope>
    <source>
        <strain evidence="2">RMSCC 3488</strain>
    </source>
</reference>
<evidence type="ECO:0000313" key="1">
    <source>
        <dbReference type="EMBL" id="KMM70877.1"/>
    </source>
</evidence>
<sequence length="100" mass="11012">MVFTVRGGYTAGKKPNHQAISSLTHPAPYFVGLWMLASVSFLESATHAVQPHKRSLLIVICRSINATNAECSVEFSPLFRRIGLVGADTRHNIMRLTSTE</sequence>
<dbReference type="VEuPathDB" id="FungiDB:CPAG_07186"/>
<evidence type="ECO:0000313" key="2">
    <source>
        <dbReference type="Proteomes" id="UP000054567"/>
    </source>
</evidence>
<reference evidence="1 2" key="1">
    <citation type="submission" date="2007-06" db="EMBL/GenBank/DDBJ databases">
        <title>The Genome Sequence of Coccidioides posadasii RMSCC_3488.</title>
        <authorList>
            <consortium name="Coccidioides Genome Resources Consortium"/>
            <consortium name="The Broad Institute Genome Sequencing Platform"/>
            <person name="Henn M.R."/>
            <person name="Sykes S."/>
            <person name="Young S."/>
            <person name="Jaffe D."/>
            <person name="Berlin A."/>
            <person name="Alvarez P."/>
            <person name="Butler J."/>
            <person name="Gnerre S."/>
            <person name="Grabherr M."/>
            <person name="Mauceli E."/>
            <person name="Brockman W."/>
            <person name="Kodira C."/>
            <person name="Alvarado L."/>
            <person name="Zeng Q."/>
            <person name="Crawford M."/>
            <person name="Antoine C."/>
            <person name="Devon K."/>
            <person name="Galgiani J."/>
            <person name="Orsborn K."/>
            <person name="Lewis M.L."/>
            <person name="Nusbaum C."/>
            <person name="Galagan J."/>
            <person name="Birren B."/>
        </authorList>
    </citation>
    <scope>NUCLEOTIDE SEQUENCE [LARGE SCALE GENOMIC DNA]</scope>
    <source>
        <strain evidence="1 2">RMSCC 3488</strain>
    </source>
</reference>
<name>A0A0J6IGC8_COCPO</name>
<gene>
    <name evidence="1" type="ORF">CPAG_07186</name>
</gene>
<proteinExistence type="predicted"/>
<reference evidence="2" key="3">
    <citation type="journal article" date="2010" name="Genome Res.">
        <title>Population genomic sequencing of Coccidioides fungi reveals recent hybridization and transposon control.</title>
        <authorList>
            <person name="Neafsey D.E."/>
            <person name="Barker B.M."/>
            <person name="Sharpton T.J."/>
            <person name="Stajich J.E."/>
            <person name="Park D.J."/>
            <person name="Whiston E."/>
            <person name="Hung C.-Y."/>
            <person name="McMahan C."/>
            <person name="White J."/>
            <person name="Sykes S."/>
            <person name="Heiman D."/>
            <person name="Young S."/>
            <person name="Zeng Q."/>
            <person name="Abouelleil A."/>
            <person name="Aftuck L."/>
            <person name="Bessette D."/>
            <person name="Brown A."/>
            <person name="FitzGerald M."/>
            <person name="Lui A."/>
            <person name="Macdonald J.P."/>
            <person name="Priest M."/>
            <person name="Orbach M.J."/>
            <person name="Galgiani J.N."/>
            <person name="Kirkland T.N."/>
            <person name="Cole G.T."/>
            <person name="Birren B.W."/>
            <person name="Henn M.R."/>
            <person name="Taylor J.W."/>
            <person name="Rounsley S.D."/>
        </authorList>
    </citation>
    <scope>NUCLEOTIDE SEQUENCE [LARGE SCALE GENOMIC DNA]</scope>
    <source>
        <strain evidence="2">RMSCC 3488</strain>
    </source>
</reference>
<dbReference type="AlphaFoldDB" id="A0A0J6IGC8"/>
<dbReference type="EMBL" id="DS268112">
    <property type="protein sequence ID" value="KMM70877.1"/>
    <property type="molecule type" value="Genomic_DNA"/>
</dbReference>
<dbReference type="Proteomes" id="UP000054567">
    <property type="component" value="Unassembled WGS sequence"/>
</dbReference>
<organism evidence="1 2">
    <name type="scientific">Coccidioides posadasii RMSCC 3488</name>
    <dbReference type="NCBI Taxonomy" id="454284"/>
    <lineage>
        <taxon>Eukaryota</taxon>
        <taxon>Fungi</taxon>
        <taxon>Dikarya</taxon>
        <taxon>Ascomycota</taxon>
        <taxon>Pezizomycotina</taxon>
        <taxon>Eurotiomycetes</taxon>
        <taxon>Eurotiomycetidae</taxon>
        <taxon>Onygenales</taxon>
        <taxon>Onygenaceae</taxon>
        <taxon>Coccidioides</taxon>
    </lineage>
</organism>
<accession>A0A0J6IGC8</accession>
<protein>
    <submittedName>
        <fullName evidence="1">Uncharacterized protein</fullName>
    </submittedName>
</protein>